<proteinExistence type="inferred from homology"/>
<sequence length="342" mass="38612">MENPNEVLSAAEEHQLISSDESIPLNGFRKYQGVWLAEFFLPGVINAQRDFKARPTDILLATYPKCGTTWLKALAFSIATRARLSFTGHPLHDLSPHACIPLLEEECLNFDGISKLDVMNNEEPRLLQTHMPFSLLPESIKTSNCRLVSIYRDPKDALISFWYFRNKIWGSCGGTYTVVPFAVFFEMFYQGIIGFGSIWEHALGYWNESLRAPGRILFLKYEELLEAPVENLTKLAEFMGCPFTVEEVKRGVPEEISSLCNFNKLSDAAAKQDRATGVAGTIGLKPEAYFRKGVAGDWKNHLSSEMAQKLDQMTEEKLQGTGLVIRHPDHEATKIYGRMHGR</sequence>
<organism evidence="5 6">
    <name type="scientific">Canna indica</name>
    <name type="common">Indian-shot</name>
    <dbReference type="NCBI Taxonomy" id="4628"/>
    <lineage>
        <taxon>Eukaryota</taxon>
        <taxon>Viridiplantae</taxon>
        <taxon>Streptophyta</taxon>
        <taxon>Embryophyta</taxon>
        <taxon>Tracheophyta</taxon>
        <taxon>Spermatophyta</taxon>
        <taxon>Magnoliopsida</taxon>
        <taxon>Liliopsida</taxon>
        <taxon>Zingiberales</taxon>
        <taxon>Cannaceae</taxon>
        <taxon>Canna</taxon>
    </lineage>
</organism>
<dbReference type="Gene3D" id="3.40.50.300">
    <property type="entry name" value="P-loop containing nucleotide triphosphate hydrolases"/>
    <property type="match status" value="1"/>
</dbReference>
<dbReference type="GO" id="GO:0008146">
    <property type="term" value="F:sulfotransferase activity"/>
    <property type="evidence" value="ECO:0007669"/>
    <property type="project" value="InterPro"/>
</dbReference>
<keyword evidence="2 3" id="KW-0808">Transferase</keyword>
<dbReference type="SUPFAM" id="SSF52540">
    <property type="entry name" value="P-loop containing nucleoside triphosphate hydrolases"/>
    <property type="match status" value="1"/>
</dbReference>
<evidence type="ECO:0000256" key="2">
    <source>
        <dbReference type="ARBA" id="ARBA00022679"/>
    </source>
</evidence>
<evidence type="ECO:0000259" key="4">
    <source>
        <dbReference type="Pfam" id="PF00685"/>
    </source>
</evidence>
<evidence type="ECO:0000256" key="1">
    <source>
        <dbReference type="ARBA" id="ARBA00005771"/>
    </source>
</evidence>
<dbReference type="EC" id="2.8.2.-" evidence="3"/>
<feature type="domain" description="Sulfotransferase" evidence="4">
    <location>
        <begin position="55"/>
        <end position="322"/>
    </location>
</feature>
<reference evidence="5 6" key="1">
    <citation type="submission" date="2023-10" db="EMBL/GenBank/DDBJ databases">
        <title>Chromosome-scale genome assembly provides insights into flower coloration mechanisms of Canna indica.</title>
        <authorList>
            <person name="Li C."/>
        </authorList>
    </citation>
    <scope>NUCLEOTIDE SEQUENCE [LARGE SCALE GENOMIC DNA]</scope>
    <source>
        <tissue evidence="5">Flower</tissue>
    </source>
</reference>
<dbReference type="InterPro" id="IPR000863">
    <property type="entry name" value="Sulfotransferase_dom"/>
</dbReference>
<dbReference type="Pfam" id="PF00685">
    <property type="entry name" value="Sulfotransfer_1"/>
    <property type="match status" value="1"/>
</dbReference>
<dbReference type="EMBL" id="CP136897">
    <property type="protein sequence ID" value="WOL17676.1"/>
    <property type="molecule type" value="Genomic_DNA"/>
</dbReference>
<dbReference type="AlphaFoldDB" id="A0AAQ3QM38"/>
<name>A0AAQ3QM38_9LILI</name>
<protein>
    <recommendedName>
        <fullName evidence="3">Sulfotransferase</fullName>
        <ecNumber evidence="3">2.8.2.-</ecNumber>
    </recommendedName>
</protein>
<dbReference type="Proteomes" id="UP001327560">
    <property type="component" value="Chromosome 8"/>
</dbReference>
<evidence type="ECO:0000313" key="6">
    <source>
        <dbReference type="Proteomes" id="UP001327560"/>
    </source>
</evidence>
<dbReference type="InterPro" id="IPR027417">
    <property type="entry name" value="P-loop_NTPase"/>
</dbReference>
<keyword evidence="6" id="KW-1185">Reference proteome</keyword>
<comment type="similarity">
    <text evidence="1 3">Belongs to the sulfotransferase 1 family.</text>
</comment>
<dbReference type="PANTHER" id="PTHR11783">
    <property type="entry name" value="SULFOTRANSFERASE SULT"/>
    <property type="match status" value="1"/>
</dbReference>
<gene>
    <name evidence="5" type="ORF">Cni_G26469</name>
</gene>
<evidence type="ECO:0000256" key="3">
    <source>
        <dbReference type="RuleBase" id="RU361155"/>
    </source>
</evidence>
<accession>A0AAQ3QM38</accession>
<evidence type="ECO:0000313" key="5">
    <source>
        <dbReference type="EMBL" id="WOL17676.1"/>
    </source>
</evidence>